<evidence type="ECO:0000256" key="2">
    <source>
        <dbReference type="ARBA" id="ARBA00001966"/>
    </source>
</evidence>
<comment type="subcellular location">
    <subcellularLocation>
        <location evidence="3">Cytoplasm</location>
    </subcellularLocation>
</comment>
<keyword evidence="17" id="KW-0472">Membrane</keyword>
<evidence type="ECO:0000256" key="1">
    <source>
        <dbReference type="ARBA" id="ARBA00000085"/>
    </source>
</evidence>
<sequence>MERGGTHPDPDADPGARRLTIAVRTAFVLLLGGAIARLLTHGPADGARTGWVLALFLVFGALCLFGRLGAPGPRYGERPTARHLLWLGTVLTLWLVLLTLEPSATWCTMPLLFTGLHQLPVRLAVPLAAVVVALVVVSEVRVSTGDFNPNLVLAPVALGTVATAVLVHGRQLAVRQRRLIDDLTRTRDDLAATEHYAGALAERQRLSAEIHDTLAQSLSSQQMLLQAAQRHWRTAPDAALAHVRDAADTADRALAEVRRFVGDLTPLDLAENSLVQALRGLAERSGTPGPAVEFRLDTAPGAPSPVPGRVEAALLRVTQQALANAREHSGAERVVITLTCLEDVVTVDIADDGDGFDARRPARVSRASGRGQGLPGMRRRAQRAGGALTVESAPGEGAVVSMSVPLVADGPRRQAP</sequence>
<evidence type="ECO:0000259" key="18">
    <source>
        <dbReference type="PROSITE" id="PS50109"/>
    </source>
</evidence>
<reference evidence="20" key="1">
    <citation type="journal article" date="2019" name="Int. J. Syst. Evol. Microbiol.">
        <title>The Global Catalogue of Microorganisms (GCM) 10K type strain sequencing project: providing services to taxonomists for standard genome sequencing and annotation.</title>
        <authorList>
            <consortium name="The Broad Institute Genomics Platform"/>
            <consortium name="The Broad Institute Genome Sequencing Center for Infectious Disease"/>
            <person name="Wu L."/>
            <person name="Ma J."/>
        </authorList>
    </citation>
    <scope>NUCLEOTIDE SEQUENCE [LARGE SCALE GENOMIC DNA]</scope>
    <source>
        <strain evidence="20">CGMCC 4.1542</strain>
    </source>
</reference>
<dbReference type="InterPro" id="IPR011712">
    <property type="entry name" value="Sig_transdc_His_kin_sub3_dim/P"/>
</dbReference>
<evidence type="ECO:0000256" key="16">
    <source>
        <dbReference type="SAM" id="MobiDB-lite"/>
    </source>
</evidence>
<dbReference type="Gene3D" id="1.20.5.1930">
    <property type="match status" value="1"/>
</dbReference>
<keyword evidence="17" id="KW-0812">Transmembrane</keyword>
<feature type="domain" description="Histidine kinase" evidence="18">
    <location>
        <begin position="205"/>
        <end position="408"/>
    </location>
</feature>
<dbReference type="RefSeq" id="WP_381161366.1">
    <property type="nucleotide sequence ID" value="NZ_BAAATN010000012.1"/>
</dbReference>
<dbReference type="SUPFAM" id="SSF55874">
    <property type="entry name" value="ATPase domain of HSP90 chaperone/DNA topoisomerase II/histidine kinase"/>
    <property type="match status" value="1"/>
</dbReference>
<comment type="caution">
    <text evidence="19">The sequence shown here is derived from an EMBL/GenBank/DDBJ whole genome shotgun (WGS) entry which is preliminary data.</text>
</comment>
<comment type="function">
    <text evidence="14">Member of the two-component regulatory system NreB/NreC involved in the control of dissimilatory nitrate/nitrite reduction in response to oxygen. NreB functions as a direct oxygen sensor histidine kinase which is autophosphorylated, in the absence of oxygen, probably at the conserved histidine residue, and transfers its phosphate group probably to a conserved aspartate residue of NreC. NreB/NreC activates the expression of the nitrate (narGHJI) and nitrite (nir) reductase operons, as well as the putative nitrate transporter gene narT.</text>
</comment>
<keyword evidence="20" id="KW-1185">Reference proteome</keyword>
<comment type="cofactor">
    <cofactor evidence="2">
        <name>[4Fe-4S] cluster</name>
        <dbReference type="ChEBI" id="CHEBI:49883"/>
    </cofactor>
</comment>
<keyword evidence="13" id="KW-0411">Iron-sulfur</keyword>
<evidence type="ECO:0000256" key="14">
    <source>
        <dbReference type="ARBA" id="ARBA00024827"/>
    </source>
</evidence>
<name>A0ABV9X394_9ACTN</name>
<organism evidence="19 20">
    <name type="scientific">Streptomyces lienomycini</name>
    <dbReference type="NCBI Taxonomy" id="284035"/>
    <lineage>
        <taxon>Bacteria</taxon>
        <taxon>Bacillati</taxon>
        <taxon>Actinomycetota</taxon>
        <taxon>Actinomycetes</taxon>
        <taxon>Kitasatosporales</taxon>
        <taxon>Streptomycetaceae</taxon>
        <taxon>Streptomyces</taxon>
    </lineage>
</organism>
<dbReference type="PANTHER" id="PTHR24421">
    <property type="entry name" value="NITRATE/NITRITE SENSOR PROTEIN NARX-RELATED"/>
    <property type="match status" value="1"/>
</dbReference>
<dbReference type="Pfam" id="PF07730">
    <property type="entry name" value="HisKA_3"/>
    <property type="match status" value="1"/>
</dbReference>
<feature type="transmembrane region" description="Helical" evidence="17">
    <location>
        <begin position="120"/>
        <end position="138"/>
    </location>
</feature>
<feature type="transmembrane region" description="Helical" evidence="17">
    <location>
        <begin position="150"/>
        <end position="169"/>
    </location>
</feature>
<dbReference type="InterPro" id="IPR017205">
    <property type="entry name" value="Sig_transdc_His_kinase_ChrS"/>
</dbReference>
<evidence type="ECO:0000256" key="3">
    <source>
        <dbReference type="ARBA" id="ARBA00004496"/>
    </source>
</evidence>
<evidence type="ECO:0000256" key="9">
    <source>
        <dbReference type="ARBA" id="ARBA00022723"/>
    </source>
</evidence>
<keyword evidence="10 19" id="KW-0418">Kinase</keyword>
<evidence type="ECO:0000256" key="15">
    <source>
        <dbReference type="ARBA" id="ARBA00030800"/>
    </source>
</evidence>
<feature type="region of interest" description="Disordered" evidence="16">
    <location>
        <begin position="355"/>
        <end position="378"/>
    </location>
</feature>
<accession>A0ABV9X394</accession>
<feature type="transmembrane region" description="Helical" evidence="17">
    <location>
        <begin position="51"/>
        <end position="70"/>
    </location>
</feature>
<evidence type="ECO:0000256" key="17">
    <source>
        <dbReference type="SAM" id="Phobius"/>
    </source>
</evidence>
<protein>
    <recommendedName>
        <fullName evidence="5">Oxygen sensor histidine kinase NreB</fullName>
        <ecNumber evidence="4">2.7.13.3</ecNumber>
    </recommendedName>
    <alternativeName>
        <fullName evidence="15">Nitrogen regulation protein B</fullName>
    </alternativeName>
</protein>
<evidence type="ECO:0000256" key="4">
    <source>
        <dbReference type="ARBA" id="ARBA00012438"/>
    </source>
</evidence>
<evidence type="ECO:0000256" key="11">
    <source>
        <dbReference type="ARBA" id="ARBA00023004"/>
    </source>
</evidence>
<evidence type="ECO:0000313" key="20">
    <source>
        <dbReference type="Proteomes" id="UP001595855"/>
    </source>
</evidence>
<evidence type="ECO:0000256" key="12">
    <source>
        <dbReference type="ARBA" id="ARBA00023012"/>
    </source>
</evidence>
<dbReference type="InterPro" id="IPR036890">
    <property type="entry name" value="HATPase_C_sf"/>
</dbReference>
<evidence type="ECO:0000256" key="8">
    <source>
        <dbReference type="ARBA" id="ARBA00022679"/>
    </source>
</evidence>
<keyword evidence="11" id="KW-0408">Iron</keyword>
<dbReference type="Proteomes" id="UP001595855">
    <property type="component" value="Unassembled WGS sequence"/>
</dbReference>
<dbReference type="EMBL" id="JBHSJO010000001">
    <property type="protein sequence ID" value="MFC5019496.1"/>
    <property type="molecule type" value="Genomic_DNA"/>
</dbReference>
<keyword evidence="12" id="KW-0902">Two-component regulatory system</keyword>
<keyword evidence="17" id="KW-1133">Transmembrane helix</keyword>
<keyword evidence="9" id="KW-0479">Metal-binding</keyword>
<dbReference type="PROSITE" id="PS50109">
    <property type="entry name" value="HIS_KIN"/>
    <property type="match status" value="1"/>
</dbReference>
<gene>
    <name evidence="19" type="ORF">ACFPRC_32135</name>
</gene>
<keyword evidence="8" id="KW-0808">Transferase</keyword>
<evidence type="ECO:0000256" key="10">
    <source>
        <dbReference type="ARBA" id="ARBA00022777"/>
    </source>
</evidence>
<feature type="transmembrane region" description="Helical" evidence="17">
    <location>
        <begin position="21"/>
        <end position="39"/>
    </location>
</feature>
<evidence type="ECO:0000256" key="13">
    <source>
        <dbReference type="ARBA" id="ARBA00023014"/>
    </source>
</evidence>
<dbReference type="Pfam" id="PF02518">
    <property type="entry name" value="HATPase_c"/>
    <property type="match status" value="1"/>
</dbReference>
<evidence type="ECO:0000256" key="7">
    <source>
        <dbReference type="ARBA" id="ARBA00022490"/>
    </source>
</evidence>
<comment type="catalytic activity">
    <reaction evidence="1">
        <text>ATP + protein L-histidine = ADP + protein N-phospho-L-histidine.</text>
        <dbReference type="EC" id="2.7.13.3"/>
    </reaction>
</comment>
<dbReference type="InterPro" id="IPR050482">
    <property type="entry name" value="Sensor_HK_TwoCompSys"/>
</dbReference>
<dbReference type="Gene3D" id="3.30.565.10">
    <property type="entry name" value="Histidine kinase-like ATPase, C-terminal domain"/>
    <property type="match status" value="1"/>
</dbReference>
<dbReference type="InterPro" id="IPR003594">
    <property type="entry name" value="HATPase_dom"/>
</dbReference>
<evidence type="ECO:0000256" key="5">
    <source>
        <dbReference type="ARBA" id="ARBA00017322"/>
    </source>
</evidence>
<feature type="transmembrane region" description="Helical" evidence="17">
    <location>
        <begin position="82"/>
        <end position="100"/>
    </location>
</feature>
<keyword evidence="7" id="KW-0963">Cytoplasm</keyword>
<dbReference type="PANTHER" id="PTHR24421:SF62">
    <property type="entry name" value="SENSORY TRANSDUCTION HISTIDINE KINASE"/>
    <property type="match status" value="1"/>
</dbReference>
<evidence type="ECO:0000313" key="19">
    <source>
        <dbReference type="EMBL" id="MFC5019496.1"/>
    </source>
</evidence>
<dbReference type="EC" id="2.7.13.3" evidence="4"/>
<dbReference type="PRINTS" id="PR00344">
    <property type="entry name" value="BCTRLSENSOR"/>
</dbReference>
<dbReference type="SMART" id="SM00387">
    <property type="entry name" value="HATPase_c"/>
    <property type="match status" value="1"/>
</dbReference>
<dbReference type="CDD" id="cd16917">
    <property type="entry name" value="HATPase_UhpB-NarQ-NarX-like"/>
    <property type="match status" value="1"/>
</dbReference>
<dbReference type="PIRSF" id="PIRSF037434">
    <property type="entry name" value="STHK_ChrS"/>
    <property type="match status" value="1"/>
</dbReference>
<evidence type="ECO:0000256" key="6">
    <source>
        <dbReference type="ARBA" id="ARBA00022485"/>
    </source>
</evidence>
<proteinExistence type="predicted"/>
<keyword evidence="6" id="KW-0004">4Fe-4S</keyword>
<dbReference type="InterPro" id="IPR004358">
    <property type="entry name" value="Sig_transdc_His_kin-like_C"/>
</dbReference>
<dbReference type="GO" id="GO:0016301">
    <property type="term" value="F:kinase activity"/>
    <property type="evidence" value="ECO:0007669"/>
    <property type="project" value="UniProtKB-KW"/>
</dbReference>
<dbReference type="InterPro" id="IPR005467">
    <property type="entry name" value="His_kinase_dom"/>
</dbReference>